<organism evidence="2 3">
    <name type="scientific">Streptomyces maoxianensis</name>
    <dbReference type="NCBI Taxonomy" id="1459942"/>
    <lineage>
        <taxon>Bacteria</taxon>
        <taxon>Bacillati</taxon>
        <taxon>Actinomycetota</taxon>
        <taxon>Actinomycetes</taxon>
        <taxon>Kitasatosporales</taxon>
        <taxon>Streptomycetaceae</taxon>
        <taxon>Streptomyces</taxon>
    </lineage>
</organism>
<evidence type="ECO:0000256" key="1">
    <source>
        <dbReference type="SAM" id="MobiDB-lite"/>
    </source>
</evidence>
<dbReference type="EMBL" id="JBHSFE010000011">
    <property type="protein sequence ID" value="MFC4608970.1"/>
    <property type="molecule type" value="Genomic_DNA"/>
</dbReference>
<name>A0ABV9G432_9ACTN</name>
<keyword evidence="3" id="KW-1185">Reference proteome</keyword>
<reference evidence="3" key="1">
    <citation type="journal article" date="2019" name="Int. J. Syst. Evol. Microbiol.">
        <title>The Global Catalogue of Microorganisms (GCM) 10K type strain sequencing project: providing services to taxonomists for standard genome sequencing and annotation.</title>
        <authorList>
            <consortium name="The Broad Institute Genomics Platform"/>
            <consortium name="The Broad Institute Genome Sequencing Center for Infectious Disease"/>
            <person name="Wu L."/>
            <person name="Ma J."/>
        </authorList>
    </citation>
    <scope>NUCLEOTIDE SEQUENCE [LARGE SCALE GENOMIC DNA]</scope>
    <source>
        <strain evidence="3">CGMCC 4.7139</strain>
    </source>
</reference>
<accession>A0ABV9G432</accession>
<evidence type="ECO:0000313" key="2">
    <source>
        <dbReference type="EMBL" id="MFC4608970.1"/>
    </source>
</evidence>
<proteinExistence type="predicted"/>
<evidence type="ECO:0000313" key="3">
    <source>
        <dbReference type="Proteomes" id="UP001595993"/>
    </source>
</evidence>
<feature type="region of interest" description="Disordered" evidence="1">
    <location>
        <begin position="44"/>
        <end position="80"/>
    </location>
</feature>
<dbReference type="Proteomes" id="UP001595993">
    <property type="component" value="Unassembled WGS sequence"/>
</dbReference>
<evidence type="ECO:0008006" key="4">
    <source>
        <dbReference type="Google" id="ProtNLM"/>
    </source>
</evidence>
<comment type="caution">
    <text evidence="2">The sequence shown here is derived from an EMBL/GenBank/DDBJ whole genome shotgun (WGS) entry which is preliminary data.</text>
</comment>
<protein>
    <recommendedName>
        <fullName evidence="4">PRL2-8</fullName>
    </recommendedName>
</protein>
<sequence>MRSNERDTGPQAGHVCPACKHPVTTVIKRHKTLGTFVPLWAPGPCHNPDCPEFEPEWVRKEPERDGPERQEPGQRETEPS</sequence>
<dbReference type="RefSeq" id="WP_307665561.1">
    <property type="nucleotide sequence ID" value="NZ_JBHSFE010000011.1"/>
</dbReference>
<gene>
    <name evidence="2" type="ORF">ACFO9E_14260</name>
</gene>
<feature type="compositionally biased region" description="Basic and acidic residues" evidence="1">
    <location>
        <begin position="56"/>
        <end position="80"/>
    </location>
</feature>